<dbReference type="GO" id="GO:0008157">
    <property type="term" value="F:protein phosphatase 1 binding"/>
    <property type="evidence" value="ECO:0007669"/>
    <property type="project" value="TreeGrafter"/>
</dbReference>
<dbReference type="GO" id="GO:0005979">
    <property type="term" value="P:regulation of glycogen biosynthetic process"/>
    <property type="evidence" value="ECO:0007669"/>
    <property type="project" value="TreeGrafter"/>
</dbReference>
<evidence type="ECO:0000313" key="2">
    <source>
        <dbReference type="EMBL" id="KAJ7374728.1"/>
    </source>
</evidence>
<proteinExistence type="predicted"/>
<dbReference type="PANTHER" id="PTHR12307">
    <property type="entry name" value="PROTEIN PHOSPHATASE 1 REGULATORY SUBUNIT"/>
    <property type="match status" value="1"/>
</dbReference>
<dbReference type="PANTHER" id="PTHR12307:SF36">
    <property type="entry name" value="GLYCOGEN-BINDING SUBUNIT 76A"/>
    <property type="match status" value="1"/>
</dbReference>
<reference evidence="2" key="1">
    <citation type="submission" date="2023-01" db="EMBL/GenBank/DDBJ databases">
        <title>Genome assembly of the deep-sea coral Lophelia pertusa.</title>
        <authorList>
            <person name="Herrera S."/>
            <person name="Cordes E."/>
        </authorList>
    </citation>
    <scope>NUCLEOTIDE SEQUENCE</scope>
    <source>
        <strain evidence="2">USNM1676648</strain>
        <tissue evidence="2">Polyp</tissue>
    </source>
</reference>
<gene>
    <name evidence="2" type="primary">PPP1R3E_1</name>
    <name evidence="2" type="ORF">OS493_005075</name>
</gene>
<dbReference type="PROSITE" id="PS51159">
    <property type="entry name" value="CBM21"/>
    <property type="match status" value="1"/>
</dbReference>
<accession>A0A9X0CUJ3</accession>
<sequence>MKRVYSQNVCLENIACQNLVVTGLIRVANFSYIKEVTVRFTLDGWSTYRDIWADYMSSCSDGKTDKFSFRIAVSPEFEVNGYMEFAICYHASSQEFWDNNDRINYHVQCLEVLPEQF</sequence>
<dbReference type="OrthoDB" id="5945551at2759"/>
<evidence type="ECO:0000259" key="1">
    <source>
        <dbReference type="PROSITE" id="PS51159"/>
    </source>
</evidence>
<feature type="domain" description="CBM21" evidence="1">
    <location>
        <begin position="1"/>
        <end position="108"/>
    </location>
</feature>
<dbReference type="Gene3D" id="2.60.40.2440">
    <property type="entry name" value="Carbohydrate binding type-21 domain"/>
    <property type="match status" value="1"/>
</dbReference>
<dbReference type="Pfam" id="PF03370">
    <property type="entry name" value="CBM_21"/>
    <property type="match status" value="1"/>
</dbReference>
<dbReference type="InterPro" id="IPR038175">
    <property type="entry name" value="CBM21_dom_sf"/>
</dbReference>
<dbReference type="InterPro" id="IPR005036">
    <property type="entry name" value="CBM21_dom"/>
</dbReference>
<organism evidence="2 3">
    <name type="scientific">Desmophyllum pertusum</name>
    <dbReference type="NCBI Taxonomy" id="174260"/>
    <lineage>
        <taxon>Eukaryota</taxon>
        <taxon>Metazoa</taxon>
        <taxon>Cnidaria</taxon>
        <taxon>Anthozoa</taxon>
        <taxon>Hexacorallia</taxon>
        <taxon>Scleractinia</taxon>
        <taxon>Caryophylliina</taxon>
        <taxon>Caryophylliidae</taxon>
        <taxon>Desmophyllum</taxon>
    </lineage>
</organism>
<dbReference type="Proteomes" id="UP001163046">
    <property type="component" value="Unassembled WGS sequence"/>
</dbReference>
<comment type="caution">
    <text evidence="2">The sequence shown here is derived from an EMBL/GenBank/DDBJ whole genome shotgun (WGS) entry which is preliminary data.</text>
</comment>
<dbReference type="EMBL" id="MU826827">
    <property type="protein sequence ID" value="KAJ7374728.1"/>
    <property type="molecule type" value="Genomic_DNA"/>
</dbReference>
<name>A0A9X0CUJ3_9CNID</name>
<dbReference type="InterPro" id="IPR050782">
    <property type="entry name" value="PP1_regulatory_subunit_3"/>
</dbReference>
<dbReference type="AlphaFoldDB" id="A0A9X0CUJ3"/>
<dbReference type="GO" id="GO:2001069">
    <property type="term" value="F:glycogen binding"/>
    <property type="evidence" value="ECO:0007669"/>
    <property type="project" value="TreeGrafter"/>
</dbReference>
<keyword evidence="3" id="KW-1185">Reference proteome</keyword>
<protein>
    <submittedName>
        <fullName evidence="2">Protein phosphatase 1 regulatory subunit 3E</fullName>
    </submittedName>
</protein>
<evidence type="ECO:0000313" key="3">
    <source>
        <dbReference type="Proteomes" id="UP001163046"/>
    </source>
</evidence>
<dbReference type="GO" id="GO:0000164">
    <property type="term" value="C:protein phosphatase type 1 complex"/>
    <property type="evidence" value="ECO:0007669"/>
    <property type="project" value="TreeGrafter"/>
</dbReference>